<evidence type="ECO:0000313" key="2">
    <source>
        <dbReference type="Proteomes" id="UP000294513"/>
    </source>
</evidence>
<comment type="caution">
    <text evidence="1">The sequence shown here is derived from an EMBL/GenBank/DDBJ whole genome shotgun (WGS) entry which is preliminary data.</text>
</comment>
<accession>A0A4R5ACP3</accession>
<reference evidence="1 2" key="1">
    <citation type="submission" date="2019-03" db="EMBL/GenBank/DDBJ databases">
        <title>Draft genome sequences of novel Actinobacteria.</title>
        <authorList>
            <person name="Sahin N."/>
            <person name="Ay H."/>
            <person name="Saygin H."/>
        </authorList>
    </citation>
    <scope>NUCLEOTIDE SEQUENCE [LARGE SCALE GENOMIC DNA]</scope>
    <source>
        <strain evidence="1 2">H3C3</strain>
    </source>
</reference>
<dbReference type="RefSeq" id="WP_131902256.1">
    <property type="nucleotide sequence ID" value="NZ_SMKU01000336.1"/>
</dbReference>
<dbReference type="Proteomes" id="UP000294513">
    <property type="component" value="Unassembled WGS sequence"/>
</dbReference>
<keyword evidence="2" id="KW-1185">Reference proteome</keyword>
<dbReference type="AlphaFoldDB" id="A0A4R5ACP3"/>
<proteinExistence type="predicted"/>
<name>A0A4R5ACP3_9ACTN</name>
<evidence type="ECO:0000313" key="1">
    <source>
        <dbReference type="EMBL" id="TDD68584.1"/>
    </source>
</evidence>
<gene>
    <name evidence="1" type="ORF">E1298_38280</name>
</gene>
<organism evidence="1 2">
    <name type="scientific">Actinomadura rubrisoli</name>
    <dbReference type="NCBI Taxonomy" id="2530368"/>
    <lineage>
        <taxon>Bacteria</taxon>
        <taxon>Bacillati</taxon>
        <taxon>Actinomycetota</taxon>
        <taxon>Actinomycetes</taxon>
        <taxon>Streptosporangiales</taxon>
        <taxon>Thermomonosporaceae</taxon>
        <taxon>Actinomadura</taxon>
    </lineage>
</organism>
<dbReference type="EMBL" id="SMKU01000336">
    <property type="protein sequence ID" value="TDD68584.1"/>
    <property type="molecule type" value="Genomic_DNA"/>
</dbReference>
<protein>
    <submittedName>
        <fullName evidence="1">Uncharacterized protein</fullName>
    </submittedName>
</protein>
<sequence length="122" mass="13337">MTGPEHYRAAKRLTDQAAILTPPDEFAEAIGAQQRSYRVTFQRIGRTGGRDGTAPPEPLVARVLNADVLADRIYQYARPFLRSRDVEVAVNLDEMRGLILCGCNNGGTFTIESLDEATGGAR</sequence>
<dbReference type="OrthoDB" id="4235899at2"/>